<dbReference type="EMBL" id="CAKXAJ010007584">
    <property type="protein sequence ID" value="CAH2210489.1"/>
    <property type="molecule type" value="Genomic_DNA"/>
</dbReference>
<feature type="compositionally biased region" description="Basic and acidic residues" evidence="1">
    <location>
        <begin position="19"/>
        <end position="42"/>
    </location>
</feature>
<sequence length="88" mass="10267">MRRVQAAFRNAGQVRIGRLHNEKFSEGKRPRGRSPTRDEKIKFGPLLSNRQNGLQQNTMETVYQREVEMSPGPRSSVMKERPERERSV</sequence>
<dbReference type="AlphaFoldDB" id="A0A8S4QMY8"/>
<gene>
    <name evidence="2" type="primary">jg794</name>
    <name evidence="2" type="ORF">PAEG_LOCUS2394</name>
</gene>
<keyword evidence="3" id="KW-1185">Reference proteome</keyword>
<evidence type="ECO:0000256" key="1">
    <source>
        <dbReference type="SAM" id="MobiDB-lite"/>
    </source>
</evidence>
<name>A0A8S4QMY8_9NEOP</name>
<dbReference type="Proteomes" id="UP000838756">
    <property type="component" value="Unassembled WGS sequence"/>
</dbReference>
<feature type="region of interest" description="Disordered" evidence="1">
    <location>
        <begin position="18"/>
        <end position="88"/>
    </location>
</feature>
<proteinExistence type="predicted"/>
<comment type="caution">
    <text evidence="2">The sequence shown here is derived from an EMBL/GenBank/DDBJ whole genome shotgun (WGS) entry which is preliminary data.</text>
</comment>
<feature type="compositionally biased region" description="Basic and acidic residues" evidence="1">
    <location>
        <begin position="77"/>
        <end position="88"/>
    </location>
</feature>
<reference evidence="2" key="1">
    <citation type="submission" date="2022-03" db="EMBL/GenBank/DDBJ databases">
        <authorList>
            <person name="Lindestad O."/>
        </authorList>
    </citation>
    <scope>NUCLEOTIDE SEQUENCE</scope>
</reference>
<protein>
    <submittedName>
        <fullName evidence="2">Jg794 protein</fullName>
    </submittedName>
</protein>
<accession>A0A8S4QMY8</accession>
<dbReference type="OrthoDB" id="5951542at2759"/>
<feature type="compositionally biased region" description="Polar residues" evidence="1">
    <location>
        <begin position="48"/>
        <end position="61"/>
    </location>
</feature>
<evidence type="ECO:0000313" key="3">
    <source>
        <dbReference type="Proteomes" id="UP000838756"/>
    </source>
</evidence>
<organism evidence="2 3">
    <name type="scientific">Pararge aegeria aegeria</name>
    <dbReference type="NCBI Taxonomy" id="348720"/>
    <lineage>
        <taxon>Eukaryota</taxon>
        <taxon>Metazoa</taxon>
        <taxon>Ecdysozoa</taxon>
        <taxon>Arthropoda</taxon>
        <taxon>Hexapoda</taxon>
        <taxon>Insecta</taxon>
        <taxon>Pterygota</taxon>
        <taxon>Neoptera</taxon>
        <taxon>Endopterygota</taxon>
        <taxon>Lepidoptera</taxon>
        <taxon>Glossata</taxon>
        <taxon>Ditrysia</taxon>
        <taxon>Papilionoidea</taxon>
        <taxon>Nymphalidae</taxon>
        <taxon>Satyrinae</taxon>
        <taxon>Satyrini</taxon>
        <taxon>Parargina</taxon>
        <taxon>Pararge</taxon>
    </lineage>
</organism>
<evidence type="ECO:0000313" key="2">
    <source>
        <dbReference type="EMBL" id="CAH2210489.1"/>
    </source>
</evidence>